<evidence type="ECO:0000313" key="2">
    <source>
        <dbReference type="Proteomes" id="UP000768646"/>
    </source>
</evidence>
<reference evidence="1 2" key="1">
    <citation type="journal article" date="2021" name="Commun. Biol.">
        <title>Genomic insights into the host specific adaptation of the Pneumocystis genus.</title>
        <authorList>
            <person name="Cisse O.H."/>
            <person name="Ma L."/>
            <person name="Dekker J.P."/>
            <person name="Khil P.P."/>
            <person name="Youn J.-H."/>
            <person name="Brenchley J.M."/>
            <person name="Blair R."/>
            <person name="Pahar B."/>
            <person name="Chabe M."/>
            <person name="Van Rompay K.K.A."/>
            <person name="Keesler R."/>
            <person name="Sukura A."/>
            <person name="Hirsch V."/>
            <person name="Kutty G."/>
            <person name="Liu Y."/>
            <person name="Peng L."/>
            <person name="Chen J."/>
            <person name="Song J."/>
            <person name="Weissenbacher-Lang C."/>
            <person name="Xu J."/>
            <person name="Upham N.S."/>
            <person name="Stajich J.E."/>
            <person name="Cuomo C.A."/>
            <person name="Cushion M.T."/>
            <person name="Kovacs J.A."/>
        </authorList>
    </citation>
    <scope>NUCLEOTIDE SEQUENCE [LARGE SCALE GENOMIC DNA]</scope>
    <source>
        <strain evidence="1 2">RABM</strain>
    </source>
</reference>
<keyword evidence="2" id="KW-1185">Reference proteome</keyword>
<name>A0ACB7CIU4_9ASCO</name>
<sequence>MSLPPVPPRPSSPQKFMTYTLQSEQSKQTKNISFDNLGNTALPNLSKEQFPDESSRCSNKYLLEKQMDHKINCANTFLNHKHRDIDSHFSDHFPGLNSKKQPLVQRPNSILIPTDSVFDVQKHHTYVYDKNHEKCNEEFCCKLKDETYSSLYTNSTRHCEQNSSSQNSIIENKIKKHSKINSPHSFNSFFLPEDTNLLNSLDRNSTIKSSKDSKNSNYIQEEPSEAIIPENITKLYLDDEISATFQDPDQIKKQLGFQNFQDSKMDIQNIFTSDNNDFNNKHTLGSRPCERKCNISLENTITKKKDLTVLSNLVNNDIYKIKEHPRDINEYNASVNTIEPKKKNDLSQSPEYSFNKEQNTFENKNQSINKDMDISPILPSRPAKKEEASSTFHSLHVSFSNTANSINTKAQFSRNLEEKLKSGPPKILNLAYTKAFVNEKDISSSLHKNTKQLSSSCILNDLRKSRSKGPSRRKPTIISEFSEKLEFSDIIKLFDITKDDTSKNFEDNATKPIVENTSNTSTEKDSADDNLSLDVGDLILILIYTLIKQNLWVTQSAVFYILSNIFSWSIIFVDTIKPKHQNIMKSKNLTIYIFQALADIILFFFVLQKPYTFNWKISYSVITLLRILISLFFFSFCLLTKSKQSTLNSEETTLLFQENQVYEDDELSDIKGKNISDTKELYNTWWGYIKRFTLFFPYIWPKNILSLQIIVFFCFILLLISRYINVLTPYQLGIITDQLITNMDDKGIITDQLITNMDDKGNIWISVLLFMFYRFLQGNMGLVSSLRSHLWIPINQYAYKNLSVKAFEHIHSLSLDFHLSKKTGEIMSALDHGSSINTFFEVVIFQVLPVIVDIFIAVIYFFINFDPYFTLIIIVMSISYIYITIKITEWRTEYRRDMVNKHREEYSIKCDSITNYETVKYFNSESFEFNRHEDAVKMYQKAEYNVLSSLNFLNTAQNTIYTIGLLSITFLSAYRVAKNQASVGDFVSLLTYMTQLQGPLNYFGSLYRSLQSSLVDAERMLELFNEKPSVLDKPDAVNLKIEHGESDNVCFSYDKKRYALKALSFHAKAGTSIALVGNGSGKTTVLRCLFKFFNIDSGTIKIDGQDIHDVKLNSLRKSIGIVPQGLRLSGGEKQRIAIARTILKDPKIILLDEATSALDTQTERQVQIALKKLMEGRTTICIAHRLSTITSCNLILCMKDGSIIESGTHEELLNLSKTNKDCLYYSMWQKQIRANKNSEENDKNNEEH</sequence>
<gene>
    <name evidence="1" type="ORF">PORY_000734</name>
</gene>
<organism evidence="1 2">
    <name type="scientific">Pneumocystis oryctolagi</name>
    <dbReference type="NCBI Taxonomy" id="42067"/>
    <lineage>
        <taxon>Eukaryota</taxon>
        <taxon>Fungi</taxon>
        <taxon>Dikarya</taxon>
        <taxon>Ascomycota</taxon>
        <taxon>Taphrinomycotina</taxon>
        <taxon>Pneumocystomycetes</taxon>
        <taxon>Pneumocystaceae</taxon>
        <taxon>Pneumocystis</taxon>
    </lineage>
</organism>
<evidence type="ECO:0000313" key="1">
    <source>
        <dbReference type="EMBL" id="KAG4305824.1"/>
    </source>
</evidence>
<proteinExistence type="predicted"/>
<protein>
    <submittedName>
        <fullName evidence="1">Uncharacterized protein</fullName>
    </submittedName>
</protein>
<dbReference type="EMBL" id="JABTEG010000002">
    <property type="protein sequence ID" value="KAG4305824.1"/>
    <property type="molecule type" value="Genomic_DNA"/>
</dbReference>
<comment type="caution">
    <text evidence="1">The sequence shown here is derived from an EMBL/GenBank/DDBJ whole genome shotgun (WGS) entry which is preliminary data.</text>
</comment>
<dbReference type="Proteomes" id="UP000768646">
    <property type="component" value="Unassembled WGS sequence"/>
</dbReference>
<accession>A0ACB7CIU4</accession>